<name>K1W4B7_MARBU</name>
<sequence length="102" mass="10689">MLFNVIRCLRYAKSSYSNCTVAFAAINTAFDNFVSAKDNMTRSASSILPFPFALTLAAFIAPVAFAAPVAFVALIIVALFALVVALAALAAALAVAITLTKR</sequence>
<feature type="transmembrane region" description="Helical" evidence="1">
    <location>
        <begin position="47"/>
        <end position="65"/>
    </location>
</feature>
<proteinExistence type="predicted"/>
<reference evidence="2 3" key="1">
    <citation type="journal article" date="2012" name="BMC Genomics">
        <title>Sequencing the genome of Marssonina brunnea reveals fungus-poplar co-evolution.</title>
        <authorList>
            <person name="Zhu S."/>
            <person name="Cao Y.-Z."/>
            <person name="Jiang C."/>
            <person name="Tan B.-Y."/>
            <person name="Wang Z."/>
            <person name="Feng S."/>
            <person name="Zhang L."/>
            <person name="Su X.-H."/>
            <person name="Brejova B."/>
            <person name="Vinar T."/>
            <person name="Xu M."/>
            <person name="Wang M.-X."/>
            <person name="Zhang S.-G."/>
            <person name="Huang M.-R."/>
            <person name="Wu R."/>
            <person name="Zhou Y."/>
        </authorList>
    </citation>
    <scope>NUCLEOTIDE SEQUENCE [LARGE SCALE GENOMIC DNA]</scope>
    <source>
        <strain evidence="2 3">MB_m1</strain>
    </source>
</reference>
<keyword evidence="3" id="KW-1185">Reference proteome</keyword>
<dbReference type="InParanoid" id="K1W4B7"/>
<protein>
    <submittedName>
        <fullName evidence="2">Uncharacterized protein</fullName>
    </submittedName>
</protein>
<dbReference type="KEGG" id="mbe:MBM_10027"/>
<keyword evidence="1" id="KW-0472">Membrane</keyword>
<dbReference type="EMBL" id="JH921484">
    <property type="protein sequence ID" value="EKD11820.1"/>
    <property type="molecule type" value="Genomic_DNA"/>
</dbReference>
<dbReference type="AlphaFoldDB" id="K1W4B7"/>
<accession>K1W4B7</accession>
<evidence type="ECO:0000313" key="3">
    <source>
        <dbReference type="Proteomes" id="UP000006753"/>
    </source>
</evidence>
<keyword evidence="1" id="KW-0812">Transmembrane</keyword>
<gene>
    <name evidence="2" type="ORF">MBM_10027</name>
</gene>
<keyword evidence="1" id="KW-1133">Transmembrane helix</keyword>
<organism evidence="2 3">
    <name type="scientific">Marssonina brunnea f. sp. multigermtubi (strain MB_m1)</name>
    <name type="common">Marssonina leaf spot fungus</name>
    <dbReference type="NCBI Taxonomy" id="1072389"/>
    <lineage>
        <taxon>Eukaryota</taxon>
        <taxon>Fungi</taxon>
        <taxon>Dikarya</taxon>
        <taxon>Ascomycota</taxon>
        <taxon>Pezizomycotina</taxon>
        <taxon>Leotiomycetes</taxon>
        <taxon>Helotiales</taxon>
        <taxon>Drepanopezizaceae</taxon>
        <taxon>Drepanopeziza</taxon>
    </lineage>
</organism>
<evidence type="ECO:0000256" key="1">
    <source>
        <dbReference type="SAM" id="Phobius"/>
    </source>
</evidence>
<dbReference type="Proteomes" id="UP000006753">
    <property type="component" value="Unassembled WGS sequence"/>
</dbReference>
<feature type="transmembrane region" description="Helical" evidence="1">
    <location>
        <begin position="71"/>
        <end position="99"/>
    </location>
</feature>
<dbReference type="HOGENOM" id="CLU_2278068_0_0_1"/>
<evidence type="ECO:0000313" key="2">
    <source>
        <dbReference type="EMBL" id="EKD11820.1"/>
    </source>
</evidence>